<comment type="caution">
    <text evidence="3">The sequence shown here is derived from an EMBL/GenBank/DDBJ whole genome shotgun (WGS) entry which is preliminary data.</text>
</comment>
<feature type="compositionally biased region" description="Low complexity" evidence="1">
    <location>
        <begin position="130"/>
        <end position="154"/>
    </location>
</feature>
<feature type="compositionally biased region" description="Pro residues" evidence="1">
    <location>
        <begin position="113"/>
        <end position="129"/>
    </location>
</feature>
<protein>
    <submittedName>
        <fullName evidence="3">Uncharacterized protein</fullName>
    </submittedName>
</protein>
<accession>I8TEX7</accession>
<feature type="chain" id="PRO_5012022813" evidence="2">
    <location>
        <begin position="16"/>
        <end position="213"/>
    </location>
</feature>
<dbReference type="EMBL" id="AKHY01000214">
    <property type="protein sequence ID" value="EIT72560.1"/>
    <property type="molecule type" value="Genomic_DNA"/>
</dbReference>
<dbReference type="HOGENOM" id="CLU_1294124_0_0_1"/>
<feature type="region of interest" description="Disordered" evidence="1">
    <location>
        <begin position="92"/>
        <end position="166"/>
    </location>
</feature>
<evidence type="ECO:0000256" key="2">
    <source>
        <dbReference type="SAM" id="SignalP"/>
    </source>
</evidence>
<dbReference type="Proteomes" id="UP000002812">
    <property type="component" value="Unassembled WGS sequence"/>
</dbReference>
<dbReference type="AlphaFoldDB" id="I8TEX7"/>
<evidence type="ECO:0000313" key="4">
    <source>
        <dbReference type="Proteomes" id="UP000002812"/>
    </source>
</evidence>
<sequence length="213" mass="21781">MKFLAISSLVAAVSALPSVPAPKAQNDPNAFGVVAARSASPIHFLTLNAANSHFYLGGKAATYCPENIEKLGACPPGKETALLGDKYLQTMANSKSRTSPSPVARASTSTPRAPSPSPLLTPATLPPAPRLRASPTSPARTAPSAAGPTRTASWPAPPPTAPSCPVTPSGRCLLPPTMPPCPPATSETALDSRLLLPHTLDPLLPGSTSKFLV</sequence>
<reference evidence="4" key="2">
    <citation type="submission" date="2012-06" db="EMBL/GenBank/DDBJ databases">
        <title>Comparative genomic analyses of Aspergillus oryzae 3.042 and A. oryzae RIB40 for soy-sauce fermentation.</title>
        <authorList>
            <person name="Zhao G."/>
            <person name="Hou L."/>
            <person name="Wang C."/>
            <person name="Cao X."/>
        </authorList>
    </citation>
    <scope>NUCLEOTIDE SEQUENCE [LARGE SCALE GENOMIC DNA]</scope>
    <source>
        <strain evidence="4">3.042</strain>
    </source>
</reference>
<dbReference type="PANTHER" id="PTHR42047:SF1">
    <property type="entry name" value="PROTEIN, PUTATIVE (AFU_ORTHOLOGUE AFUA_6G03560)-RELATED"/>
    <property type="match status" value="1"/>
</dbReference>
<proteinExistence type="predicted"/>
<evidence type="ECO:0000313" key="3">
    <source>
        <dbReference type="EMBL" id="EIT72560.1"/>
    </source>
</evidence>
<name>I8TEX7_ASPO3</name>
<gene>
    <name evidence="3" type="ORF">Ao3042_01177</name>
</gene>
<keyword evidence="2" id="KW-0732">Signal</keyword>
<dbReference type="InterPro" id="IPR052820">
    <property type="entry name" value="PhiA_domain"/>
</dbReference>
<feature type="signal peptide" evidence="2">
    <location>
        <begin position="1"/>
        <end position="15"/>
    </location>
</feature>
<organism evidence="3 4">
    <name type="scientific">Aspergillus oryzae (strain 3.042)</name>
    <name type="common">Yellow koji mold</name>
    <dbReference type="NCBI Taxonomy" id="1160506"/>
    <lineage>
        <taxon>Eukaryota</taxon>
        <taxon>Fungi</taxon>
        <taxon>Dikarya</taxon>
        <taxon>Ascomycota</taxon>
        <taxon>Pezizomycotina</taxon>
        <taxon>Eurotiomycetes</taxon>
        <taxon>Eurotiomycetidae</taxon>
        <taxon>Eurotiales</taxon>
        <taxon>Aspergillaceae</taxon>
        <taxon>Aspergillus</taxon>
        <taxon>Aspergillus subgen. Circumdati</taxon>
    </lineage>
</organism>
<evidence type="ECO:0000256" key="1">
    <source>
        <dbReference type="SAM" id="MobiDB-lite"/>
    </source>
</evidence>
<dbReference type="PANTHER" id="PTHR42047">
    <property type="entry name" value="PROTEIN, PUTATIVE (AFU_ORTHOLOGUE AFUA_6G03560)-RELATED"/>
    <property type="match status" value="1"/>
</dbReference>
<feature type="compositionally biased region" description="Polar residues" evidence="1">
    <location>
        <begin position="92"/>
        <end position="101"/>
    </location>
</feature>
<reference evidence="3 4" key="1">
    <citation type="journal article" date="2012" name="Eukaryot. Cell">
        <title>Draft genome sequence of Aspergillus oryzae strain 3.042.</title>
        <authorList>
            <person name="Zhao G."/>
            <person name="Yao Y."/>
            <person name="Qi W."/>
            <person name="Wang C."/>
            <person name="Hou L."/>
            <person name="Zeng B."/>
            <person name="Cao X."/>
        </authorList>
    </citation>
    <scope>NUCLEOTIDE SEQUENCE [LARGE SCALE GENOMIC DNA]</scope>
    <source>
        <strain evidence="3 4">3.042</strain>
    </source>
</reference>